<keyword evidence="1" id="KW-1133">Transmembrane helix</keyword>
<dbReference type="Proteomes" id="UP000270094">
    <property type="component" value="Unassembled WGS sequence"/>
</dbReference>
<dbReference type="EMBL" id="UYYB01117975">
    <property type="protein sequence ID" value="VDM82502.1"/>
    <property type="molecule type" value="Genomic_DNA"/>
</dbReference>
<sequence>MHGNHVGMHHGMGMGMHDGHMMKMWFHGGCDEVILFDFWRIGSISDDRLTTACSLDDVELICNQLFLNSLAHRFAAIAVILGAGFGHWLFAVLKFRDLAGETADSFATDACH</sequence>
<proteinExistence type="predicted"/>
<reference evidence="2 3" key="1">
    <citation type="submission" date="2018-11" db="EMBL/GenBank/DDBJ databases">
        <authorList>
            <consortium name="Pathogen Informatics"/>
        </authorList>
    </citation>
    <scope>NUCLEOTIDE SEQUENCE [LARGE SCALE GENOMIC DNA]</scope>
</reference>
<organism evidence="2 3">
    <name type="scientific">Strongylus vulgaris</name>
    <name type="common">Blood worm</name>
    <dbReference type="NCBI Taxonomy" id="40348"/>
    <lineage>
        <taxon>Eukaryota</taxon>
        <taxon>Metazoa</taxon>
        <taxon>Ecdysozoa</taxon>
        <taxon>Nematoda</taxon>
        <taxon>Chromadorea</taxon>
        <taxon>Rhabditida</taxon>
        <taxon>Rhabditina</taxon>
        <taxon>Rhabditomorpha</taxon>
        <taxon>Strongyloidea</taxon>
        <taxon>Strongylidae</taxon>
        <taxon>Strongylus</taxon>
    </lineage>
</organism>
<protein>
    <submittedName>
        <fullName evidence="2">Uncharacterized protein</fullName>
    </submittedName>
</protein>
<accession>A0A3P7LTS0</accession>
<name>A0A3P7LTS0_STRVU</name>
<keyword evidence="1" id="KW-0812">Transmembrane</keyword>
<feature type="transmembrane region" description="Helical" evidence="1">
    <location>
        <begin position="74"/>
        <end position="93"/>
    </location>
</feature>
<dbReference type="OrthoDB" id="161814at2759"/>
<evidence type="ECO:0000313" key="3">
    <source>
        <dbReference type="Proteomes" id="UP000270094"/>
    </source>
</evidence>
<evidence type="ECO:0000313" key="2">
    <source>
        <dbReference type="EMBL" id="VDM82502.1"/>
    </source>
</evidence>
<evidence type="ECO:0000256" key="1">
    <source>
        <dbReference type="SAM" id="Phobius"/>
    </source>
</evidence>
<gene>
    <name evidence="2" type="ORF">SVUK_LOCUS17500</name>
</gene>
<keyword evidence="1" id="KW-0472">Membrane</keyword>
<keyword evidence="3" id="KW-1185">Reference proteome</keyword>
<dbReference type="AlphaFoldDB" id="A0A3P7LTS0"/>